<gene>
    <name evidence="3" type="primary">ycgE</name>
    <name evidence="3" type="ORF">AOLFYP35_00823</name>
</gene>
<dbReference type="SMART" id="SM00422">
    <property type="entry name" value="HTH_MERR"/>
    <property type="match status" value="1"/>
</dbReference>
<dbReference type="Gene3D" id="1.10.1660.10">
    <property type="match status" value="1"/>
</dbReference>
<protein>
    <submittedName>
        <fullName evidence="3">HTH-type transcriptional repressor YcgE</fullName>
    </submittedName>
</protein>
<feature type="domain" description="HTH merR-type" evidence="2">
    <location>
        <begin position="15"/>
        <end position="84"/>
    </location>
</feature>
<keyword evidence="1" id="KW-0238">DNA-binding</keyword>
<dbReference type="PANTHER" id="PTHR30204">
    <property type="entry name" value="REDOX-CYCLING DRUG-SENSING TRANSCRIPTIONAL ACTIVATOR SOXR"/>
    <property type="match status" value="1"/>
</dbReference>
<dbReference type="GO" id="GO:0003700">
    <property type="term" value="F:DNA-binding transcription factor activity"/>
    <property type="evidence" value="ECO:0007669"/>
    <property type="project" value="InterPro"/>
</dbReference>
<dbReference type="InterPro" id="IPR047057">
    <property type="entry name" value="MerR_fam"/>
</dbReference>
<dbReference type="Pfam" id="PF13411">
    <property type="entry name" value="MerR_1"/>
    <property type="match status" value="1"/>
</dbReference>
<proteinExistence type="predicted"/>
<dbReference type="CDD" id="cd01104">
    <property type="entry name" value="HTH_MlrA-CarA"/>
    <property type="match status" value="1"/>
</dbReference>
<evidence type="ECO:0000259" key="2">
    <source>
        <dbReference type="PROSITE" id="PS50937"/>
    </source>
</evidence>
<dbReference type="SUPFAM" id="SSF46955">
    <property type="entry name" value="Putative DNA-binding domain"/>
    <property type="match status" value="1"/>
</dbReference>
<reference evidence="3" key="1">
    <citation type="submission" date="2019-11" db="EMBL/GenBank/DDBJ databases">
        <authorList>
            <person name="Feng L."/>
        </authorList>
    </citation>
    <scope>NUCLEOTIDE SEQUENCE</scope>
    <source>
        <strain evidence="3">AodontolyticusLFYP35</strain>
    </source>
</reference>
<dbReference type="InterPro" id="IPR000551">
    <property type="entry name" value="MerR-type_HTH_dom"/>
</dbReference>
<accession>A0A6N2SHR8</accession>
<dbReference type="PANTHER" id="PTHR30204:SF97">
    <property type="entry name" value="MERR FAMILY REGULATORY PROTEIN"/>
    <property type="match status" value="1"/>
</dbReference>
<evidence type="ECO:0000313" key="3">
    <source>
        <dbReference type="EMBL" id="VYS91701.1"/>
    </source>
</evidence>
<dbReference type="InterPro" id="IPR009061">
    <property type="entry name" value="DNA-bd_dom_put_sf"/>
</dbReference>
<dbReference type="PROSITE" id="PS50937">
    <property type="entry name" value="HTH_MERR_2"/>
    <property type="match status" value="1"/>
</dbReference>
<dbReference type="AlphaFoldDB" id="A0A6N2SHR8"/>
<evidence type="ECO:0000256" key="1">
    <source>
        <dbReference type="ARBA" id="ARBA00023125"/>
    </source>
</evidence>
<name>A0A6N2SHR8_9ACTO</name>
<dbReference type="EMBL" id="CACRSM010000002">
    <property type="protein sequence ID" value="VYS91701.1"/>
    <property type="molecule type" value="Genomic_DNA"/>
</dbReference>
<dbReference type="GO" id="GO:0003677">
    <property type="term" value="F:DNA binding"/>
    <property type="evidence" value="ECO:0007669"/>
    <property type="project" value="UniProtKB-KW"/>
</dbReference>
<sequence>MPRAQLVLPAAHDAPLTVTAVSAKLGVSASTLRTWERRYGLGPGERSAGSHRRYLPEDVARLTHMIELIQSGVTPSDAAAIVLAQDKGELEEVRPPRTADELVVAARAGDRDRLVHLIEASVSEKGLLHTWMLLVEPAFEVMATDYHGEIPGIAGSSMLSQAMYDVLRVMSEQRPEPKFPSSPSIIILGDRAHLLPAHVIGVALRWYGPNVVVLGACSRGWIGGREKLDAFVENIDSHVAALITMGQGEDCKNFVSAAVHNHGIDVIEVGTQSPRVLDDHVLRVRTVSACVEETLALLSAKVPAASVR</sequence>
<organism evidence="3">
    <name type="scientific">Schaalia odontolytica</name>
    <dbReference type="NCBI Taxonomy" id="1660"/>
    <lineage>
        <taxon>Bacteria</taxon>
        <taxon>Bacillati</taxon>
        <taxon>Actinomycetota</taxon>
        <taxon>Actinomycetes</taxon>
        <taxon>Actinomycetales</taxon>
        <taxon>Actinomycetaceae</taxon>
        <taxon>Schaalia</taxon>
    </lineage>
</organism>